<reference evidence="7 8" key="1">
    <citation type="submission" date="2018-12" db="EMBL/GenBank/DDBJ databases">
        <authorList>
            <person name="Yang Y."/>
        </authorList>
    </citation>
    <scope>NUCLEOTIDE SEQUENCE [LARGE SCALE GENOMIC DNA]</scope>
    <source>
        <strain evidence="7 8">L-25-5w-1</strain>
    </source>
</reference>
<sequence length="225" mass="24291">MTLSIVIPTLNAAGSLETVLASLDQAKAGVAEIIVVDGGSADGTAAIARRLGATCLIAERGRGRQLAVGAERATGDWLLFLHADTVLASGWRDEADAFMALPENRERAAAFRFTLDDASPPARRLERAVAWRTRVLGLPYGDQGLLIAGIFYRGMGGFRPLPLMEDVDLVRRIGARRIVPLEAAAVTSAARWRRDGWYRRSAINLACLGLYSAGVPPHLIRRLYG</sequence>
<dbReference type="OrthoDB" id="5291101at2"/>
<dbReference type="AlphaFoldDB" id="A0A3S0K138"/>
<name>A0A3S0K138_9PROT</name>
<evidence type="ECO:0000256" key="4">
    <source>
        <dbReference type="ARBA" id="ARBA00022679"/>
    </source>
</evidence>
<dbReference type="CDD" id="cd02522">
    <property type="entry name" value="GT_2_like_a"/>
    <property type="match status" value="1"/>
</dbReference>
<evidence type="ECO:0000256" key="3">
    <source>
        <dbReference type="ARBA" id="ARBA00022676"/>
    </source>
</evidence>
<keyword evidence="8" id="KW-1185">Reference proteome</keyword>
<evidence type="ECO:0000259" key="6">
    <source>
        <dbReference type="Pfam" id="PF00535"/>
    </source>
</evidence>
<dbReference type="InterPro" id="IPR029044">
    <property type="entry name" value="Nucleotide-diphossugar_trans"/>
</dbReference>
<comment type="caution">
    <text evidence="7">The sequence shown here is derived from an EMBL/GenBank/DDBJ whole genome shotgun (WGS) entry which is preliminary data.</text>
</comment>
<dbReference type="Gene3D" id="3.90.550.10">
    <property type="entry name" value="Spore Coat Polysaccharide Biosynthesis Protein SpsA, Chain A"/>
    <property type="match status" value="1"/>
</dbReference>
<dbReference type="GO" id="GO:0005886">
    <property type="term" value="C:plasma membrane"/>
    <property type="evidence" value="ECO:0007669"/>
    <property type="project" value="UniProtKB-SubCell"/>
</dbReference>
<dbReference type="PANTHER" id="PTHR43646:SF2">
    <property type="entry name" value="GLYCOSYLTRANSFERASE 2-LIKE DOMAIN-CONTAINING PROTEIN"/>
    <property type="match status" value="1"/>
</dbReference>
<dbReference type="PANTHER" id="PTHR43646">
    <property type="entry name" value="GLYCOSYLTRANSFERASE"/>
    <property type="match status" value="1"/>
</dbReference>
<dbReference type="InterPro" id="IPR001173">
    <property type="entry name" value="Glyco_trans_2-like"/>
</dbReference>
<keyword evidence="3" id="KW-0328">Glycosyltransferase</keyword>
<proteinExistence type="predicted"/>
<evidence type="ECO:0000313" key="8">
    <source>
        <dbReference type="Proteomes" id="UP000277007"/>
    </source>
</evidence>
<evidence type="ECO:0000256" key="5">
    <source>
        <dbReference type="ARBA" id="ARBA00023136"/>
    </source>
</evidence>
<dbReference type="Pfam" id="PF00535">
    <property type="entry name" value="Glycos_transf_2"/>
    <property type="match status" value="1"/>
</dbReference>
<dbReference type="GO" id="GO:0016757">
    <property type="term" value="F:glycosyltransferase activity"/>
    <property type="evidence" value="ECO:0007669"/>
    <property type="project" value="UniProtKB-KW"/>
</dbReference>
<gene>
    <name evidence="7" type="ORF">EJ903_24815</name>
</gene>
<dbReference type="NCBIfam" id="TIGR04283">
    <property type="entry name" value="glyco_like_mftF"/>
    <property type="match status" value="1"/>
</dbReference>
<evidence type="ECO:0000256" key="2">
    <source>
        <dbReference type="ARBA" id="ARBA00022475"/>
    </source>
</evidence>
<dbReference type="SUPFAM" id="SSF53448">
    <property type="entry name" value="Nucleotide-diphospho-sugar transferases"/>
    <property type="match status" value="1"/>
</dbReference>
<feature type="domain" description="Glycosyltransferase 2-like" evidence="6">
    <location>
        <begin position="4"/>
        <end position="91"/>
    </location>
</feature>
<keyword evidence="2" id="KW-1003">Cell membrane</keyword>
<organism evidence="7 8">
    <name type="scientific">Azospirillum griseum</name>
    <dbReference type="NCBI Taxonomy" id="2496639"/>
    <lineage>
        <taxon>Bacteria</taxon>
        <taxon>Pseudomonadati</taxon>
        <taxon>Pseudomonadota</taxon>
        <taxon>Alphaproteobacteria</taxon>
        <taxon>Rhodospirillales</taxon>
        <taxon>Azospirillaceae</taxon>
        <taxon>Azospirillum</taxon>
    </lineage>
</organism>
<keyword evidence="5" id="KW-0472">Membrane</keyword>
<evidence type="ECO:0000313" key="7">
    <source>
        <dbReference type="EMBL" id="RTR13095.1"/>
    </source>
</evidence>
<accession>A0A3S0K138</accession>
<dbReference type="Proteomes" id="UP000277007">
    <property type="component" value="Unassembled WGS sequence"/>
</dbReference>
<dbReference type="RefSeq" id="WP_126620552.1">
    <property type="nucleotide sequence ID" value="NZ_JBHUCY010000044.1"/>
</dbReference>
<keyword evidence="4 7" id="KW-0808">Transferase</keyword>
<comment type="subcellular location">
    <subcellularLocation>
        <location evidence="1">Cell membrane</location>
    </subcellularLocation>
</comment>
<dbReference type="InterPro" id="IPR026461">
    <property type="entry name" value="Trfase_2_rSAM/seldom_assoc"/>
</dbReference>
<protein>
    <submittedName>
        <fullName evidence="7">Glycosyltransferase</fullName>
    </submittedName>
</protein>
<evidence type="ECO:0000256" key="1">
    <source>
        <dbReference type="ARBA" id="ARBA00004236"/>
    </source>
</evidence>
<dbReference type="EMBL" id="RXMA01000047">
    <property type="protein sequence ID" value="RTR13095.1"/>
    <property type="molecule type" value="Genomic_DNA"/>
</dbReference>